<name>A0A834UGB6_VESPE</name>
<dbReference type="Proteomes" id="UP000600918">
    <property type="component" value="Unassembled WGS sequence"/>
</dbReference>
<keyword evidence="2" id="KW-1185">Reference proteome</keyword>
<evidence type="ECO:0000313" key="1">
    <source>
        <dbReference type="EMBL" id="KAF7437942.1"/>
    </source>
</evidence>
<accession>A0A834UGB6</accession>
<protein>
    <submittedName>
        <fullName evidence="1">Uncharacterized protein</fullName>
    </submittedName>
</protein>
<evidence type="ECO:0000313" key="2">
    <source>
        <dbReference type="Proteomes" id="UP000600918"/>
    </source>
</evidence>
<organism evidence="1 2">
    <name type="scientific">Vespula pensylvanica</name>
    <name type="common">Western yellow jacket</name>
    <name type="synonym">Wasp</name>
    <dbReference type="NCBI Taxonomy" id="30213"/>
    <lineage>
        <taxon>Eukaryota</taxon>
        <taxon>Metazoa</taxon>
        <taxon>Ecdysozoa</taxon>
        <taxon>Arthropoda</taxon>
        <taxon>Hexapoda</taxon>
        <taxon>Insecta</taxon>
        <taxon>Pterygota</taxon>
        <taxon>Neoptera</taxon>
        <taxon>Endopterygota</taxon>
        <taxon>Hymenoptera</taxon>
        <taxon>Apocrita</taxon>
        <taxon>Aculeata</taxon>
        <taxon>Vespoidea</taxon>
        <taxon>Vespidae</taxon>
        <taxon>Vespinae</taxon>
        <taxon>Vespula</taxon>
    </lineage>
</organism>
<comment type="caution">
    <text evidence="1">The sequence shown here is derived from an EMBL/GenBank/DDBJ whole genome shotgun (WGS) entry which is preliminary data.</text>
</comment>
<gene>
    <name evidence="1" type="ORF">H0235_000333</name>
</gene>
<dbReference type="AlphaFoldDB" id="A0A834UGB6"/>
<reference evidence="1" key="1">
    <citation type="journal article" date="2020" name="G3 (Bethesda)">
        <title>High-Quality Assemblies for Three Invasive Social Wasps from the &lt;i&gt;Vespula&lt;/i&gt; Genus.</title>
        <authorList>
            <person name="Harrop T.W.R."/>
            <person name="Guhlin J."/>
            <person name="McLaughlin G.M."/>
            <person name="Permina E."/>
            <person name="Stockwell P."/>
            <person name="Gilligan J."/>
            <person name="Le Lec M.F."/>
            <person name="Gruber M.A.M."/>
            <person name="Quinn O."/>
            <person name="Lovegrove M."/>
            <person name="Duncan E.J."/>
            <person name="Remnant E.J."/>
            <person name="Van Eeckhoven J."/>
            <person name="Graham B."/>
            <person name="Knapp R.A."/>
            <person name="Langford K.W."/>
            <person name="Kronenberg Z."/>
            <person name="Press M.O."/>
            <person name="Eacker S.M."/>
            <person name="Wilson-Rankin E.E."/>
            <person name="Purcell J."/>
            <person name="Lester P.J."/>
            <person name="Dearden P.K."/>
        </authorList>
    </citation>
    <scope>NUCLEOTIDE SEQUENCE</scope>
    <source>
        <strain evidence="1">Volc-1</strain>
    </source>
</reference>
<dbReference type="EMBL" id="JACSDY010000001">
    <property type="protein sequence ID" value="KAF7437942.1"/>
    <property type="molecule type" value="Genomic_DNA"/>
</dbReference>
<proteinExistence type="predicted"/>
<sequence length="94" mass="10239">MFKESKRNVTRPEILPRMKILGTVLAGIPVTSAKAVLPVARYSGFMKESYRVVRVANHKSGEAISSPAQQGGLVAAPRVYPYIKSVIPIPGRSF</sequence>